<feature type="compositionally biased region" description="Polar residues" evidence="1">
    <location>
        <begin position="1"/>
        <end position="11"/>
    </location>
</feature>
<dbReference type="Proteomes" id="UP000077266">
    <property type="component" value="Unassembled WGS sequence"/>
</dbReference>
<evidence type="ECO:0000313" key="2">
    <source>
        <dbReference type="EMBL" id="KZV84996.1"/>
    </source>
</evidence>
<evidence type="ECO:0000256" key="1">
    <source>
        <dbReference type="SAM" id="MobiDB-lite"/>
    </source>
</evidence>
<dbReference type="InParanoid" id="A0A165DNR3"/>
<accession>A0A165DNR3</accession>
<reference evidence="2 3" key="1">
    <citation type="journal article" date="2016" name="Mol. Biol. Evol.">
        <title>Comparative Genomics of Early-Diverging Mushroom-Forming Fungi Provides Insights into the Origins of Lignocellulose Decay Capabilities.</title>
        <authorList>
            <person name="Nagy L.G."/>
            <person name="Riley R."/>
            <person name="Tritt A."/>
            <person name="Adam C."/>
            <person name="Daum C."/>
            <person name="Floudas D."/>
            <person name="Sun H."/>
            <person name="Yadav J.S."/>
            <person name="Pangilinan J."/>
            <person name="Larsson K.H."/>
            <person name="Matsuura K."/>
            <person name="Barry K."/>
            <person name="Labutti K."/>
            <person name="Kuo R."/>
            <person name="Ohm R.A."/>
            <person name="Bhattacharya S.S."/>
            <person name="Shirouzu T."/>
            <person name="Yoshinaga Y."/>
            <person name="Martin F.M."/>
            <person name="Grigoriev I.V."/>
            <person name="Hibbett D.S."/>
        </authorList>
    </citation>
    <scope>NUCLEOTIDE SEQUENCE [LARGE SCALE GENOMIC DNA]</scope>
    <source>
        <strain evidence="2 3">HHB12029</strain>
    </source>
</reference>
<dbReference type="InterPro" id="IPR052670">
    <property type="entry name" value="UPF0654_domain"/>
</dbReference>
<feature type="region of interest" description="Disordered" evidence="1">
    <location>
        <begin position="1"/>
        <end position="94"/>
    </location>
</feature>
<proteinExistence type="predicted"/>
<dbReference type="OrthoDB" id="5419162at2759"/>
<dbReference type="GO" id="GO:0005737">
    <property type="term" value="C:cytoplasm"/>
    <property type="evidence" value="ECO:0007669"/>
    <property type="project" value="TreeGrafter"/>
</dbReference>
<dbReference type="AlphaFoldDB" id="A0A165DNR3"/>
<gene>
    <name evidence="2" type="ORF">EXIGLDRAFT_775981</name>
</gene>
<dbReference type="InterPro" id="IPR018824">
    <property type="entry name" value="Conidiation-specific_6"/>
</dbReference>
<evidence type="ECO:0000313" key="3">
    <source>
        <dbReference type="Proteomes" id="UP000077266"/>
    </source>
</evidence>
<organism evidence="2 3">
    <name type="scientific">Exidia glandulosa HHB12029</name>
    <dbReference type="NCBI Taxonomy" id="1314781"/>
    <lineage>
        <taxon>Eukaryota</taxon>
        <taxon>Fungi</taxon>
        <taxon>Dikarya</taxon>
        <taxon>Basidiomycota</taxon>
        <taxon>Agaricomycotina</taxon>
        <taxon>Agaricomycetes</taxon>
        <taxon>Auriculariales</taxon>
        <taxon>Exidiaceae</taxon>
        <taxon>Exidia</taxon>
    </lineage>
</organism>
<feature type="compositionally biased region" description="Basic and acidic residues" evidence="1">
    <location>
        <begin position="76"/>
        <end position="87"/>
    </location>
</feature>
<keyword evidence="3" id="KW-1185">Reference proteome</keyword>
<name>A0A165DNR3_EXIGL</name>
<evidence type="ECO:0008006" key="4">
    <source>
        <dbReference type="Google" id="ProtNLM"/>
    </source>
</evidence>
<dbReference type="EMBL" id="KV426203">
    <property type="protein sequence ID" value="KZV84996.1"/>
    <property type="molecule type" value="Genomic_DNA"/>
</dbReference>
<feature type="compositionally biased region" description="Basic and acidic residues" evidence="1">
    <location>
        <begin position="28"/>
        <end position="40"/>
    </location>
</feature>
<dbReference type="PANTHER" id="PTHR36576">
    <property type="entry name" value="UPF0654 PROTEIN C11D3.01C-RELATED"/>
    <property type="match status" value="1"/>
</dbReference>
<sequence length="94" mass="9969">MSASELTSGKNPKNVAGGYKATLNNDSTSKEAKDHARAALDELEESGALNEPKGPARESNVVGGHKANLHNDNTSEESKERSKDFLESKGVSVE</sequence>
<dbReference type="PANTHER" id="PTHR36576:SF1">
    <property type="entry name" value="UPF0654 PROTEIN C11D3.01C-RELATED"/>
    <property type="match status" value="1"/>
</dbReference>
<protein>
    <recommendedName>
        <fullName evidence="4">Conidiation protein 6</fullName>
    </recommendedName>
</protein>
<dbReference type="Pfam" id="PF10346">
    <property type="entry name" value="Con-6"/>
    <property type="match status" value="2"/>
</dbReference>